<name>A0A917E413_9SPHN</name>
<gene>
    <name evidence="1" type="ORF">GCM10011529_01880</name>
</gene>
<keyword evidence="2" id="KW-1185">Reference proteome</keyword>
<evidence type="ECO:0000313" key="1">
    <source>
        <dbReference type="EMBL" id="GGD99369.1"/>
    </source>
</evidence>
<reference evidence="1" key="2">
    <citation type="submission" date="2020-09" db="EMBL/GenBank/DDBJ databases">
        <authorList>
            <person name="Sun Q."/>
            <person name="Zhou Y."/>
        </authorList>
    </citation>
    <scope>NUCLEOTIDE SEQUENCE</scope>
    <source>
        <strain evidence="1">CGMCC 1.15519</strain>
    </source>
</reference>
<dbReference type="InterPro" id="IPR013433">
    <property type="entry name" value="PHA_gran_rgn"/>
</dbReference>
<comment type="caution">
    <text evidence="1">The sequence shown here is derived from an EMBL/GenBank/DDBJ whole genome shotgun (WGS) entry which is preliminary data.</text>
</comment>
<dbReference type="EMBL" id="BMJM01000001">
    <property type="protein sequence ID" value="GGD99369.1"/>
    <property type="molecule type" value="Genomic_DNA"/>
</dbReference>
<organism evidence="1 2">
    <name type="scientific">Sandarakinorhabdus glacialis</name>
    <dbReference type="NCBI Taxonomy" id="1614636"/>
    <lineage>
        <taxon>Bacteria</taxon>
        <taxon>Pseudomonadati</taxon>
        <taxon>Pseudomonadota</taxon>
        <taxon>Alphaproteobacteria</taxon>
        <taxon>Sphingomonadales</taxon>
        <taxon>Sphingosinicellaceae</taxon>
        <taxon>Sandarakinorhabdus</taxon>
    </lineage>
</organism>
<evidence type="ECO:0000313" key="2">
    <source>
        <dbReference type="Proteomes" id="UP000635071"/>
    </source>
</evidence>
<dbReference type="RefSeq" id="WP_188761045.1">
    <property type="nucleotide sequence ID" value="NZ_BMJM01000001.1"/>
</dbReference>
<reference evidence="1" key="1">
    <citation type="journal article" date="2014" name="Int. J. Syst. Evol. Microbiol.">
        <title>Complete genome sequence of Corynebacterium casei LMG S-19264T (=DSM 44701T), isolated from a smear-ripened cheese.</title>
        <authorList>
            <consortium name="US DOE Joint Genome Institute (JGI-PGF)"/>
            <person name="Walter F."/>
            <person name="Albersmeier A."/>
            <person name="Kalinowski J."/>
            <person name="Ruckert C."/>
        </authorList>
    </citation>
    <scope>NUCLEOTIDE SEQUENCE</scope>
    <source>
        <strain evidence="1">CGMCC 1.15519</strain>
    </source>
</reference>
<dbReference type="Pfam" id="PF09650">
    <property type="entry name" value="PHA_gran_rgn"/>
    <property type="match status" value="1"/>
</dbReference>
<accession>A0A917E413</accession>
<protein>
    <recommendedName>
        <fullName evidence="3">Polyhydroxyalkanoic acid system protein</fullName>
    </recommendedName>
</protein>
<dbReference type="AlphaFoldDB" id="A0A917E413"/>
<sequence>MTKPTVVDIPHAIGRDAARERLRSRIGDLAGHLPGGMAEVNSNWTSADRLVLEILAMGQRVTATLDVEDSFVRASFELPAMLSFMSGMISKAVRSKGAQLLLK</sequence>
<evidence type="ECO:0008006" key="3">
    <source>
        <dbReference type="Google" id="ProtNLM"/>
    </source>
</evidence>
<dbReference type="Proteomes" id="UP000635071">
    <property type="component" value="Unassembled WGS sequence"/>
</dbReference>
<proteinExistence type="predicted"/>